<gene>
    <name evidence="3" type="ORF">EVJ58_g8032</name>
</gene>
<dbReference type="Proteomes" id="UP000298390">
    <property type="component" value="Unassembled WGS sequence"/>
</dbReference>
<comment type="caution">
    <text evidence="3">The sequence shown here is derived from an EMBL/GenBank/DDBJ whole genome shotgun (WGS) entry which is preliminary data.</text>
</comment>
<sequence length="645" mass="69716">MRSAIATLPLDHPASLSAASASELIVFLHRGTAGHALLAAPATGTAQPSTATADDSAAMASNCSTCSLEDLLDSTSYTLAYALPLLLISFVLTFAGTFLALDRTRVFAPRRNVVKPLPHSASELKRIESSIRWLSMFEGGAGGVAAGYVFAVHLVTFMSSLIPSVTTSATLSPKAFLATWLLSALCCMFLGGRWKYLALAFAGIAGYSTFGVACAVMIHPSLMARIVLVSIFTPIGLILCLLPLAKYQHAFLRFATSSVGAFGVVLSVAILANIPVWREVWARLWIDNANGWGSSVEKGLSTVYCVLLLCGSACDWFLHRKLGENPDEKWDGFLADYVAALPNEADRAGTYKPLSSFWSRLFGHHNVNDAPAEVIFPTDADLKRSIPSPYKLQKQRSLIPVTELTEPQFHREPTFLRKHRKKGVRGFRRTREAVKFSPLNVDDLSSSSDDDDDSDLDDLKPPVKSWAVEHKPSLSRNSSVTLANDGDQGVKNEGLHPPKANAEPDYSDFEEDVAAGALRRSTGPEGEPWTPAFIRRHSLKGESGTPSISSKPSSSQRTAVERTSSPITAPGSPFTPVPATPSLIRAIERVQAAYIPPESSPPLPASANGHEEHPKGPKWNTFWQEVKSKAGHELAHHSHPPGGQR</sequence>
<feature type="compositionally biased region" description="Polar residues" evidence="1">
    <location>
        <begin position="556"/>
        <end position="567"/>
    </location>
</feature>
<dbReference type="AlphaFoldDB" id="A0A4Y9Y0B3"/>
<accession>A0A4Y9Y0B3</accession>
<keyword evidence="2" id="KW-0812">Transmembrane</keyword>
<feature type="transmembrane region" description="Helical" evidence="2">
    <location>
        <begin position="79"/>
        <end position="101"/>
    </location>
</feature>
<feature type="transmembrane region" description="Helical" evidence="2">
    <location>
        <begin position="224"/>
        <end position="244"/>
    </location>
</feature>
<feature type="compositionally biased region" description="Basic and acidic residues" evidence="1">
    <location>
        <begin position="457"/>
        <end position="472"/>
    </location>
</feature>
<evidence type="ECO:0000256" key="1">
    <source>
        <dbReference type="SAM" id="MobiDB-lite"/>
    </source>
</evidence>
<name>A0A4Y9Y0B3_9APHY</name>
<evidence type="ECO:0000313" key="3">
    <source>
        <dbReference type="EMBL" id="TFY55780.1"/>
    </source>
</evidence>
<keyword evidence="2" id="KW-0472">Membrane</keyword>
<evidence type="ECO:0000256" key="2">
    <source>
        <dbReference type="SAM" id="Phobius"/>
    </source>
</evidence>
<dbReference type="STRING" id="34475.A0A4Y9Y0B3"/>
<feature type="region of interest" description="Disordered" evidence="1">
    <location>
        <begin position="440"/>
        <end position="506"/>
    </location>
</feature>
<feature type="compositionally biased region" description="Low complexity" evidence="1">
    <location>
        <begin position="543"/>
        <end position="555"/>
    </location>
</feature>
<feature type="region of interest" description="Disordered" evidence="1">
    <location>
        <begin position="539"/>
        <end position="621"/>
    </location>
</feature>
<feature type="transmembrane region" description="Helical" evidence="2">
    <location>
        <begin position="198"/>
        <end position="218"/>
    </location>
</feature>
<protein>
    <recommendedName>
        <fullName evidence="5">DUF4203 domain-containing protein</fullName>
    </recommendedName>
</protein>
<feature type="transmembrane region" description="Helical" evidence="2">
    <location>
        <begin position="175"/>
        <end position="191"/>
    </location>
</feature>
<dbReference type="EMBL" id="SEKV01000561">
    <property type="protein sequence ID" value="TFY55780.1"/>
    <property type="molecule type" value="Genomic_DNA"/>
</dbReference>
<keyword evidence="2" id="KW-1133">Transmembrane helix</keyword>
<evidence type="ECO:0000313" key="4">
    <source>
        <dbReference type="Proteomes" id="UP000298390"/>
    </source>
</evidence>
<proteinExistence type="predicted"/>
<reference evidence="3 4" key="1">
    <citation type="submission" date="2019-01" db="EMBL/GenBank/DDBJ databases">
        <title>Genome sequencing of the rare red list fungi Fomitopsis rosea.</title>
        <authorList>
            <person name="Buettner E."/>
            <person name="Kellner H."/>
        </authorList>
    </citation>
    <scope>NUCLEOTIDE SEQUENCE [LARGE SCALE GENOMIC DNA]</scope>
    <source>
        <strain evidence="3 4">DSM 105464</strain>
    </source>
</reference>
<evidence type="ECO:0008006" key="5">
    <source>
        <dbReference type="Google" id="ProtNLM"/>
    </source>
</evidence>
<feature type="transmembrane region" description="Helical" evidence="2">
    <location>
        <begin position="133"/>
        <end position="155"/>
    </location>
</feature>
<feature type="transmembrane region" description="Helical" evidence="2">
    <location>
        <begin position="251"/>
        <end position="274"/>
    </location>
</feature>
<organism evidence="3 4">
    <name type="scientific">Rhodofomes roseus</name>
    <dbReference type="NCBI Taxonomy" id="34475"/>
    <lineage>
        <taxon>Eukaryota</taxon>
        <taxon>Fungi</taxon>
        <taxon>Dikarya</taxon>
        <taxon>Basidiomycota</taxon>
        <taxon>Agaricomycotina</taxon>
        <taxon>Agaricomycetes</taxon>
        <taxon>Polyporales</taxon>
        <taxon>Rhodofomes</taxon>
    </lineage>
</organism>